<evidence type="ECO:0000256" key="3">
    <source>
        <dbReference type="ARBA" id="ARBA00013194"/>
    </source>
</evidence>
<keyword evidence="11" id="KW-1185">Reference proteome</keyword>
<comment type="catalytic activity">
    <reaction evidence="1 6">
        <text>[protein]-peptidylproline (omega=180) = [protein]-peptidylproline (omega=0)</text>
        <dbReference type="Rhea" id="RHEA:16237"/>
        <dbReference type="Rhea" id="RHEA-COMP:10747"/>
        <dbReference type="Rhea" id="RHEA-COMP:10748"/>
        <dbReference type="ChEBI" id="CHEBI:83833"/>
        <dbReference type="ChEBI" id="CHEBI:83834"/>
        <dbReference type="EC" id="5.2.1.8"/>
    </reaction>
</comment>
<dbReference type="AlphaFoldDB" id="A0A399J9B9"/>
<dbReference type="Gene3D" id="3.10.50.40">
    <property type="match status" value="1"/>
</dbReference>
<feature type="region of interest" description="Disordered" evidence="7">
    <location>
        <begin position="21"/>
        <end position="50"/>
    </location>
</feature>
<dbReference type="PANTHER" id="PTHR43811">
    <property type="entry name" value="FKBP-TYPE PEPTIDYL-PROLYL CIS-TRANS ISOMERASE FKPA"/>
    <property type="match status" value="1"/>
</dbReference>
<dbReference type="PROSITE" id="PS50059">
    <property type="entry name" value="FKBP_PPIASE"/>
    <property type="match status" value="1"/>
</dbReference>
<feature type="chain" id="PRO_5038503370" description="peptidylprolyl isomerase" evidence="8">
    <location>
        <begin position="22"/>
        <end position="327"/>
    </location>
</feature>
<feature type="signal peptide" evidence="8">
    <location>
        <begin position="1"/>
        <end position="21"/>
    </location>
</feature>
<evidence type="ECO:0000256" key="8">
    <source>
        <dbReference type="SAM" id="SignalP"/>
    </source>
</evidence>
<accession>A0A399J9B9</accession>
<evidence type="ECO:0000256" key="4">
    <source>
        <dbReference type="ARBA" id="ARBA00023110"/>
    </source>
</evidence>
<dbReference type="Pfam" id="PF00254">
    <property type="entry name" value="FKBP_C"/>
    <property type="match status" value="1"/>
</dbReference>
<dbReference type="InterPro" id="IPR001179">
    <property type="entry name" value="PPIase_FKBP_dom"/>
</dbReference>
<keyword evidence="8" id="KW-0732">Signal</keyword>
<reference evidence="10 11" key="1">
    <citation type="submission" date="2018-07" db="EMBL/GenBank/DDBJ databases">
        <title>Arthrobacter sp. nov., isolated from raw cow's milk with high bacterial count.</title>
        <authorList>
            <person name="Hahne J."/>
            <person name="Isele D."/>
            <person name="Lipski A."/>
        </authorList>
    </citation>
    <scope>NUCLEOTIDE SEQUENCE [LARGE SCALE GENOMIC DNA]</scope>
    <source>
        <strain evidence="10 11">JZ R-35</strain>
    </source>
</reference>
<proteinExistence type="inferred from homology"/>
<gene>
    <name evidence="10" type="ORF">DWB68_08890</name>
</gene>
<dbReference type="EC" id="5.2.1.8" evidence="3 6"/>
<protein>
    <recommendedName>
        <fullName evidence="3 6">peptidylprolyl isomerase</fullName>
        <ecNumber evidence="3 6">5.2.1.8</ecNumber>
    </recommendedName>
</protein>
<sequence>MRKLSAAVLAGVLLLSVSACGQSSSPSTSSSASTSASASASSAAPGNGKLSDVKVEIQDGGKSAPKVTVPESLADGTVSTAVLVEDGDGAALKAGQKLQLNLAYYSSADGAAQDETTYATGQSVALTESNFNNLGDAYKLLGQAKVGATVLVYAPATVTGSSGMLMVLHVSEAKDPAIAWKKSTGASPSALEVKESGDGYAITIPKGDAPSKLEVKVLKEGTEGEAATATSQVTAFYSGAQWENATEFDGNFEGTEATFGLDQVIEGWTKGLTGLKAGTVVALTIPAEQAYGTDASTGKPTGPLVFIVKLTKVAPAAAASSAAPSSN</sequence>
<keyword evidence="5 6" id="KW-0413">Isomerase</keyword>
<evidence type="ECO:0000313" key="11">
    <source>
        <dbReference type="Proteomes" id="UP000265419"/>
    </source>
</evidence>
<organism evidence="10 11">
    <name type="scientific">Galactobacter valiniphilus</name>
    <dbReference type="NCBI Taxonomy" id="2676122"/>
    <lineage>
        <taxon>Bacteria</taxon>
        <taxon>Bacillati</taxon>
        <taxon>Actinomycetota</taxon>
        <taxon>Actinomycetes</taxon>
        <taxon>Micrococcales</taxon>
        <taxon>Micrococcaceae</taxon>
        <taxon>Galactobacter</taxon>
    </lineage>
</organism>
<evidence type="ECO:0000256" key="2">
    <source>
        <dbReference type="ARBA" id="ARBA00006577"/>
    </source>
</evidence>
<feature type="domain" description="PPIase FKBP-type" evidence="9">
    <location>
        <begin position="230"/>
        <end position="314"/>
    </location>
</feature>
<evidence type="ECO:0000256" key="1">
    <source>
        <dbReference type="ARBA" id="ARBA00000971"/>
    </source>
</evidence>
<evidence type="ECO:0000256" key="7">
    <source>
        <dbReference type="SAM" id="MobiDB-lite"/>
    </source>
</evidence>
<comment type="caution">
    <text evidence="10">The sequence shown here is derived from an EMBL/GenBank/DDBJ whole genome shotgun (WGS) entry which is preliminary data.</text>
</comment>
<comment type="similarity">
    <text evidence="2">Belongs to the FKBP-type PPIase family.</text>
</comment>
<evidence type="ECO:0000313" key="10">
    <source>
        <dbReference type="EMBL" id="RII42173.1"/>
    </source>
</evidence>
<dbReference type="InterPro" id="IPR046357">
    <property type="entry name" value="PPIase_dom_sf"/>
</dbReference>
<name>A0A399J9B9_9MICC</name>
<dbReference type="RefSeq" id="WP_119424781.1">
    <property type="nucleotide sequence ID" value="NZ_QQXK01000015.1"/>
</dbReference>
<dbReference type="Proteomes" id="UP000265419">
    <property type="component" value="Unassembled WGS sequence"/>
</dbReference>
<evidence type="ECO:0000256" key="5">
    <source>
        <dbReference type="ARBA" id="ARBA00023235"/>
    </source>
</evidence>
<evidence type="ECO:0000256" key="6">
    <source>
        <dbReference type="PROSITE-ProRule" id="PRU00277"/>
    </source>
</evidence>
<feature type="compositionally biased region" description="Low complexity" evidence="7">
    <location>
        <begin position="21"/>
        <end position="45"/>
    </location>
</feature>
<dbReference type="PANTHER" id="PTHR43811:SF19">
    <property type="entry name" value="39 KDA FK506-BINDING NUCLEAR PROTEIN"/>
    <property type="match status" value="1"/>
</dbReference>
<dbReference type="EMBL" id="QQXK01000015">
    <property type="protein sequence ID" value="RII42173.1"/>
    <property type="molecule type" value="Genomic_DNA"/>
</dbReference>
<dbReference type="PROSITE" id="PS51257">
    <property type="entry name" value="PROKAR_LIPOPROTEIN"/>
    <property type="match status" value="1"/>
</dbReference>
<keyword evidence="4 6" id="KW-0697">Rotamase</keyword>
<evidence type="ECO:0000259" key="9">
    <source>
        <dbReference type="PROSITE" id="PS50059"/>
    </source>
</evidence>
<dbReference type="GO" id="GO:0003755">
    <property type="term" value="F:peptidyl-prolyl cis-trans isomerase activity"/>
    <property type="evidence" value="ECO:0007669"/>
    <property type="project" value="UniProtKB-KW"/>
</dbReference>
<dbReference type="SUPFAM" id="SSF54534">
    <property type="entry name" value="FKBP-like"/>
    <property type="match status" value="1"/>
</dbReference>